<dbReference type="PANTHER" id="PTHR37305:SF1">
    <property type="entry name" value="MEMBRANE PROTEIN"/>
    <property type="match status" value="1"/>
</dbReference>
<evidence type="ECO:0000313" key="2">
    <source>
        <dbReference type="EMBL" id="WLV24887.1"/>
    </source>
</evidence>
<protein>
    <submittedName>
        <fullName evidence="2">ABC transporter permease</fullName>
    </submittedName>
</protein>
<feature type="transmembrane region" description="Helical" evidence="1">
    <location>
        <begin position="181"/>
        <end position="205"/>
    </location>
</feature>
<dbReference type="Pfam" id="PF12679">
    <property type="entry name" value="ABC2_membrane_2"/>
    <property type="match status" value="1"/>
</dbReference>
<name>A0ABY9KX17_9BACI</name>
<reference evidence="2" key="1">
    <citation type="submission" date="2023-06" db="EMBL/GenBank/DDBJ databases">
        <title>A Treasure from Seagulls: Isolation and Description of Aciduricobacillus qingdaonensis gen. nov., sp. nov., a Rare Obligately Uric Acid-utilizing Member in the Family Bacillaceae.</title>
        <authorList>
            <person name="Liu W."/>
            <person name="Wang B."/>
        </authorList>
    </citation>
    <scope>NUCLEOTIDE SEQUENCE</scope>
    <source>
        <strain evidence="2">44XB</strain>
    </source>
</reference>
<keyword evidence="1" id="KW-1133">Transmembrane helix</keyword>
<keyword evidence="3" id="KW-1185">Reference proteome</keyword>
<feature type="transmembrane region" description="Helical" evidence="1">
    <location>
        <begin position="76"/>
        <end position="94"/>
    </location>
</feature>
<dbReference type="RefSeq" id="WP_348028369.1">
    <property type="nucleotide sequence ID" value="NZ_CP129113.1"/>
</dbReference>
<evidence type="ECO:0000256" key="1">
    <source>
        <dbReference type="SAM" id="Phobius"/>
    </source>
</evidence>
<proteinExistence type="predicted"/>
<keyword evidence="1" id="KW-0812">Transmembrane</keyword>
<keyword evidence="1" id="KW-0472">Membrane</keyword>
<feature type="transmembrane region" description="Helical" evidence="1">
    <location>
        <begin position="153"/>
        <end position="174"/>
    </location>
</feature>
<accession>A0ABY9KX17</accession>
<feature type="transmembrane region" description="Helical" evidence="1">
    <location>
        <begin position="21"/>
        <end position="38"/>
    </location>
</feature>
<evidence type="ECO:0000313" key="3">
    <source>
        <dbReference type="Proteomes" id="UP001180087"/>
    </source>
</evidence>
<dbReference type="EMBL" id="CP129113">
    <property type="protein sequence ID" value="WLV24887.1"/>
    <property type="molecule type" value="Genomic_DNA"/>
</dbReference>
<gene>
    <name evidence="2" type="ORF">QR721_01215</name>
</gene>
<feature type="transmembrane region" description="Helical" evidence="1">
    <location>
        <begin position="115"/>
        <end position="141"/>
    </location>
</feature>
<organism evidence="2 3">
    <name type="scientific">Aciduricibacillus chroicocephali</name>
    <dbReference type="NCBI Taxonomy" id="3054939"/>
    <lineage>
        <taxon>Bacteria</taxon>
        <taxon>Bacillati</taxon>
        <taxon>Bacillota</taxon>
        <taxon>Bacilli</taxon>
        <taxon>Bacillales</taxon>
        <taxon>Bacillaceae</taxon>
        <taxon>Aciduricibacillus</taxon>
    </lineage>
</organism>
<feature type="transmembrane region" description="Helical" evidence="1">
    <location>
        <begin position="229"/>
        <end position="250"/>
    </location>
</feature>
<dbReference type="Proteomes" id="UP001180087">
    <property type="component" value="Chromosome"/>
</dbReference>
<sequence>MNGFNVLLKKEWREYSRNYKLIWIPLVFILFGVIEPLTNRYLPEIMEKVGNLPEGAEFPWPEFTGQDVFISLMSQYQMIGLLIIILGFMGAISAERKNGTASLLYVRPLSFTSYFMSKWITINVIVLGSVWVGFGSSWYYIWALFGKVPVQDVMVFLAVYSLWIVFVTSIVLALSASFSTGVTAALGIVLTIIGSVLDSVIGQFWTITPWKLPNYAALMLTKGADRTDFWLTVVLTALLIGILVIAGILMSKRNASKATV</sequence>
<dbReference type="PANTHER" id="PTHR37305">
    <property type="entry name" value="INTEGRAL MEMBRANE PROTEIN-RELATED"/>
    <property type="match status" value="1"/>
</dbReference>